<proteinExistence type="predicted"/>
<dbReference type="EMBL" id="CM024789">
    <property type="protein sequence ID" value="KAG8014690.1"/>
    <property type="molecule type" value="Genomic_DNA"/>
</dbReference>
<comment type="caution">
    <text evidence="1">The sequence shown here is derived from an EMBL/GenBank/DDBJ whole genome shotgun (WGS) entry which is preliminary data.</text>
</comment>
<keyword evidence="2" id="KW-1185">Reference proteome</keyword>
<sequence length="140" mass="16018">MRMVKTINSVTRHYLAPSMASPESPKYFNSRYHFNGPVSYWIAMAATWPAVNFSPCECHPQQRETVCNAHSGEMKVKSLLMPAGGYRLISETVDKNQARAKRFSCSYVEEMIRGPKRCQRAPLLESALCCKCKETRRCFE</sequence>
<accession>A0ACB7FJQ9</accession>
<evidence type="ECO:0000313" key="1">
    <source>
        <dbReference type="EMBL" id="KAG8014690.1"/>
    </source>
</evidence>
<gene>
    <name evidence="1" type="ORF">GBF38_003291</name>
</gene>
<dbReference type="Proteomes" id="UP000805704">
    <property type="component" value="Chromosome 1"/>
</dbReference>
<protein>
    <submittedName>
        <fullName evidence="1">Uncharacterized protein</fullName>
    </submittedName>
</protein>
<organism evidence="1 2">
    <name type="scientific">Nibea albiflora</name>
    <name type="common">Yellow drum</name>
    <name type="synonym">Corvina albiflora</name>
    <dbReference type="NCBI Taxonomy" id="240163"/>
    <lineage>
        <taxon>Eukaryota</taxon>
        <taxon>Metazoa</taxon>
        <taxon>Chordata</taxon>
        <taxon>Craniata</taxon>
        <taxon>Vertebrata</taxon>
        <taxon>Euteleostomi</taxon>
        <taxon>Actinopterygii</taxon>
        <taxon>Neopterygii</taxon>
        <taxon>Teleostei</taxon>
        <taxon>Neoteleostei</taxon>
        <taxon>Acanthomorphata</taxon>
        <taxon>Eupercaria</taxon>
        <taxon>Sciaenidae</taxon>
        <taxon>Nibea</taxon>
    </lineage>
</organism>
<evidence type="ECO:0000313" key="2">
    <source>
        <dbReference type="Proteomes" id="UP000805704"/>
    </source>
</evidence>
<name>A0ACB7FJQ9_NIBAL</name>
<reference evidence="1" key="1">
    <citation type="submission" date="2020-04" db="EMBL/GenBank/DDBJ databases">
        <title>A chromosome-scale assembly and high-density genetic map of the yellow drum (Nibea albiflora) genome.</title>
        <authorList>
            <person name="Xu D."/>
            <person name="Zhang W."/>
            <person name="Chen R."/>
            <person name="Tan P."/>
            <person name="Wang L."/>
            <person name="Song H."/>
            <person name="Tian L."/>
            <person name="Zhu Q."/>
            <person name="Wang B."/>
        </authorList>
    </citation>
    <scope>NUCLEOTIDE SEQUENCE</scope>
    <source>
        <strain evidence="1">ZJHYS-2018</strain>
    </source>
</reference>